<evidence type="ECO:0000256" key="5">
    <source>
        <dbReference type="ARBA" id="ARBA00023015"/>
    </source>
</evidence>
<feature type="modified residue" description="4-aspartylphosphate" evidence="8">
    <location>
        <position position="54"/>
    </location>
</feature>
<evidence type="ECO:0000256" key="3">
    <source>
        <dbReference type="ARBA" id="ARBA00022840"/>
    </source>
</evidence>
<evidence type="ECO:0000259" key="9">
    <source>
        <dbReference type="PROSITE" id="PS50045"/>
    </source>
</evidence>
<dbReference type="InterPro" id="IPR011006">
    <property type="entry name" value="CheY-like_superfamily"/>
</dbReference>
<dbReference type="RefSeq" id="WP_146292690.1">
    <property type="nucleotide sequence ID" value="NZ_CP042304.1"/>
</dbReference>
<keyword evidence="5" id="KW-0805">Transcription regulation</keyword>
<dbReference type="KEGG" id="dea:FPZ08_21360"/>
<evidence type="ECO:0000256" key="4">
    <source>
        <dbReference type="ARBA" id="ARBA00023012"/>
    </source>
</evidence>
<dbReference type="OrthoDB" id="9802388at2"/>
<dbReference type="Pfam" id="PF25601">
    <property type="entry name" value="AAA_lid_14"/>
    <property type="match status" value="1"/>
</dbReference>
<dbReference type="GO" id="GO:0000160">
    <property type="term" value="P:phosphorelay signal transduction system"/>
    <property type="evidence" value="ECO:0007669"/>
    <property type="project" value="UniProtKB-KW"/>
</dbReference>
<evidence type="ECO:0000313" key="12">
    <source>
        <dbReference type="Proteomes" id="UP000315364"/>
    </source>
</evidence>
<dbReference type="InterPro" id="IPR002078">
    <property type="entry name" value="Sigma_54_int"/>
</dbReference>
<proteinExistence type="predicted"/>
<evidence type="ECO:0000313" key="11">
    <source>
        <dbReference type="EMBL" id="QDZ13060.1"/>
    </source>
</evidence>
<sequence length="444" mass="47747">MSRGSIVFIDDEAELCAAAEAWLGVSGFAVTSFTNPQQALDRVDPTDVDCVVTDVRMPGLSGIHVLRHFQAIAPDLPVVLLTGHGDVALAVDAMRDGAHDFIEKPYDADHLVAVLDRATERRRLGRELSRLRRAAGGAELEDRLVGLAPAMDGLRQSVLQLADIDVDVLINGETGTGKEVVARALHDFGARSKGQFVAINCAAIPETIFESEMFGHASGAFTGAAGDRVGKLEFARGGTVFLDEIESMPLALQAKVLRAIQERSIEPLGSNASRPIDVRFIAATKVDLKAESEAGRFRADLYFRLATVELAVPPLRQRREDVPLLFNLFAANAARRFKLPEAAIPQLPAGLAASDWPGNVRELKAVAERAVLGMTRPSAAQERFLPAETLADRVARFEAAAIEAALQDAGGSTAEAAERLGLARRTLNEKIVRYGLRAPADPVR</sequence>
<evidence type="ECO:0000256" key="1">
    <source>
        <dbReference type="ARBA" id="ARBA00022553"/>
    </source>
</evidence>
<dbReference type="SMART" id="SM00448">
    <property type="entry name" value="REC"/>
    <property type="match status" value="1"/>
</dbReference>
<evidence type="ECO:0000256" key="6">
    <source>
        <dbReference type="ARBA" id="ARBA00023159"/>
    </source>
</evidence>
<dbReference type="GO" id="GO:0043565">
    <property type="term" value="F:sequence-specific DNA binding"/>
    <property type="evidence" value="ECO:0007669"/>
    <property type="project" value="InterPro"/>
</dbReference>
<evidence type="ECO:0000256" key="8">
    <source>
        <dbReference type="PROSITE-ProRule" id="PRU00169"/>
    </source>
</evidence>
<dbReference type="PROSITE" id="PS00675">
    <property type="entry name" value="SIGMA54_INTERACT_1"/>
    <property type="match status" value="1"/>
</dbReference>
<dbReference type="SUPFAM" id="SSF52172">
    <property type="entry name" value="CheY-like"/>
    <property type="match status" value="1"/>
</dbReference>
<dbReference type="InterPro" id="IPR058031">
    <property type="entry name" value="AAA_lid_NorR"/>
</dbReference>
<dbReference type="InterPro" id="IPR025662">
    <property type="entry name" value="Sigma_54_int_dom_ATP-bd_1"/>
</dbReference>
<dbReference type="FunFam" id="3.40.50.300:FF:000006">
    <property type="entry name" value="DNA-binding transcriptional regulator NtrC"/>
    <property type="match status" value="1"/>
</dbReference>
<dbReference type="InterPro" id="IPR027417">
    <property type="entry name" value="P-loop_NTPase"/>
</dbReference>
<dbReference type="PRINTS" id="PR01590">
    <property type="entry name" value="HTHFIS"/>
</dbReference>
<dbReference type="PROSITE" id="PS50045">
    <property type="entry name" value="SIGMA54_INTERACT_4"/>
    <property type="match status" value="1"/>
</dbReference>
<dbReference type="SMART" id="SM00382">
    <property type="entry name" value="AAA"/>
    <property type="match status" value="1"/>
</dbReference>
<keyword evidence="2" id="KW-0547">Nucleotide-binding</keyword>
<dbReference type="Proteomes" id="UP000315364">
    <property type="component" value="Chromosome"/>
</dbReference>
<dbReference type="GO" id="GO:0006355">
    <property type="term" value="P:regulation of DNA-templated transcription"/>
    <property type="evidence" value="ECO:0007669"/>
    <property type="project" value="InterPro"/>
</dbReference>
<dbReference type="InterPro" id="IPR009057">
    <property type="entry name" value="Homeodomain-like_sf"/>
</dbReference>
<dbReference type="Gene3D" id="3.40.50.2300">
    <property type="match status" value="1"/>
</dbReference>
<keyword evidence="7" id="KW-0804">Transcription</keyword>
<evidence type="ECO:0000256" key="2">
    <source>
        <dbReference type="ARBA" id="ARBA00022741"/>
    </source>
</evidence>
<dbReference type="Pfam" id="PF00158">
    <property type="entry name" value="Sigma54_activat"/>
    <property type="match status" value="1"/>
</dbReference>
<dbReference type="InterPro" id="IPR002197">
    <property type="entry name" value="HTH_Fis"/>
</dbReference>
<dbReference type="InterPro" id="IPR001789">
    <property type="entry name" value="Sig_transdc_resp-reg_receiver"/>
</dbReference>
<dbReference type="PROSITE" id="PS50110">
    <property type="entry name" value="RESPONSE_REGULATORY"/>
    <property type="match status" value="1"/>
</dbReference>
<dbReference type="SUPFAM" id="SSF46689">
    <property type="entry name" value="Homeodomain-like"/>
    <property type="match status" value="1"/>
</dbReference>
<dbReference type="PANTHER" id="PTHR32071:SF57">
    <property type="entry name" value="C4-DICARBOXYLATE TRANSPORT TRANSCRIPTIONAL REGULATORY PROTEIN DCTD"/>
    <property type="match status" value="1"/>
</dbReference>
<keyword evidence="4" id="KW-0902">Two-component regulatory system</keyword>
<dbReference type="Gene3D" id="3.40.50.300">
    <property type="entry name" value="P-loop containing nucleotide triphosphate hydrolases"/>
    <property type="match status" value="1"/>
</dbReference>
<evidence type="ECO:0000256" key="7">
    <source>
        <dbReference type="ARBA" id="ARBA00023163"/>
    </source>
</evidence>
<dbReference type="Pfam" id="PF00072">
    <property type="entry name" value="Response_reg"/>
    <property type="match status" value="1"/>
</dbReference>
<feature type="domain" description="Sigma-54 factor interaction" evidence="9">
    <location>
        <begin position="144"/>
        <end position="372"/>
    </location>
</feature>
<dbReference type="Gene3D" id="1.10.8.60">
    <property type="match status" value="1"/>
</dbReference>
<dbReference type="AlphaFoldDB" id="A0A5B8M076"/>
<dbReference type="PROSITE" id="PS00688">
    <property type="entry name" value="SIGMA54_INTERACT_3"/>
    <property type="match status" value="1"/>
</dbReference>
<dbReference type="Pfam" id="PF02954">
    <property type="entry name" value="HTH_8"/>
    <property type="match status" value="1"/>
</dbReference>
<dbReference type="FunFam" id="3.40.50.2300:FF:000018">
    <property type="entry name" value="DNA-binding transcriptional regulator NtrC"/>
    <property type="match status" value="1"/>
</dbReference>
<accession>A0A5B8M076</accession>
<dbReference type="InterPro" id="IPR025944">
    <property type="entry name" value="Sigma_54_int_dom_CS"/>
</dbReference>
<evidence type="ECO:0000259" key="10">
    <source>
        <dbReference type="PROSITE" id="PS50110"/>
    </source>
</evidence>
<keyword evidence="6" id="KW-0010">Activator</keyword>
<dbReference type="Gene3D" id="1.10.10.60">
    <property type="entry name" value="Homeodomain-like"/>
    <property type="match status" value="1"/>
</dbReference>
<dbReference type="InterPro" id="IPR003593">
    <property type="entry name" value="AAA+_ATPase"/>
</dbReference>
<reference evidence="11 12" key="1">
    <citation type="submission" date="2019-07" db="EMBL/GenBank/DDBJ databases">
        <title>Full genome sequence of Devosia sp. Gsoil 520.</title>
        <authorList>
            <person name="Im W.-T."/>
        </authorList>
    </citation>
    <scope>NUCLEOTIDE SEQUENCE [LARGE SCALE GENOMIC DNA]</scope>
    <source>
        <strain evidence="11 12">Gsoil 520</strain>
    </source>
</reference>
<feature type="domain" description="Response regulatory" evidence="10">
    <location>
        <begin position="5"/>
        <end position="119"/>
    </location>
</feature>
<dbReference type="GO" id="GO:0005524">
    <property type="term" value="F:ATP binding"/>
    <property type="evidence" value="ECO:0007669"/>
    <property type="project" value="UniProtKB-KW"/>
</dbReference>
<dbReference type="SUPFAM" id="SSF52540">
    <property type="entry name" value="P-loop containing nucleoside triphosphate hydrolases"/>
    <property type="match status" value="1"/>
</dbReference>
<keyword evidence="3" id="KW-0067">ATP-binding</keyword>
<organism evidence="11 12">
    <name type="scientific">Devosia ginsengisoli</name>
    <dbReference type="NCBI Taxonomy" id="400770"/>
    <lineage>
        <taxon>Bacteria</taxon>
        <taxon>Pseudomonadati</taxon>
        <taxon>Pseudomonadota</taxon>
        <taxon>Alphaproteobacteria</taxon>
        <taxon>Hyphomicrobiales</taxon>
        <taxon>Devosiaceae</taxon>
        <taxon>Devosia</taxon>
    </lineage>
</organism>
<keyword evidence="1 8" id="KW-0597">Phosphoprotein</keyword>
<protein>
    <submittedName>
        <fullName evidence="11">Sigma-54-dependent Fis family transcriptional regulator</fullName>
    </submittedName>
</protein>
<name>A0A5B8M076_9HYPH</name>
<keyword evidence="12" id="KW-1185">Reference proteome</keyword>
<gene>
    <name evidence="11" type="ORF">FPZ08_21360</name>
</gene>
<dbReference type="EMBL" id="CP042304">
    <property type="protein sequence ID" value="QDZ13060.1"/>
    <property type="molecule type" value="Genomic_DNA"/>
</dbReference>
<dbReference type="CDD" id="cd00009">
    <property type="entry name" value="AAA"/>
    <property type="match status" value="1"/>
</dbReference>
<dbReference type="PANTHER" id="PTHR32071">
    <property type="entry name" value="TRANSCRIPTIONAL REGULATORY PROTEIN"/>
    <property type="match status" value="1"/>
</dbReference>